<dbReference type="AlphaFoldDB" id="A0A0F2MBA3"/>
<reference evidence="1 2" key="2">
    <citation type="journal article" date="2015" name="Eukaryot. Cell">
        <title>Asexual propagation of a virulent clone complex in a human and feline outbreak of sporotrichosis.</title>
        <authorList>
            <person name="Teixeira Mde M."/>
            <person name="Rodrigues A.M."/>
            <person name="Tsui C.K."/>
            <person name="de Almeida L.G."/>
            <person name="Van Diepeningen A.D."/>
            <person name="van den Ende B.G."/>
            <person name="Fernandes G.F."/>
            <person name="Kano R."/>
            <person name="Hamelin R.C."/>
            <person name="Lopes-Bezerra L.M."/>
            <person name="Vasconcelos A.T."/>
            <person name="de Hoog S."/>
            <person name="de Camargo Z.P."/>
            <person name="Felipe M.S."/>
        </authorList>
    </citation>
    <scope>NUCLEOTIDE SEQUENCE [LARGE SCALE GENOMIC DNA]</scope>
    <source>
        <strain evidence="1 2">1099-18</strain>
    </source>
</reference>
<sequence>MTCRNWECGVLVPASTGNDHGHSVSTTMGEDEKMFDIFRNVLPVPIVAPGMKYNVNSLTGTIKRPWFFMER</sequence>
<comment type="caution">
    <text evidence="1">The sequence shown here is derived from an EMBL/GenBank/DDBJ whole genome shotgun (WGS) entry which is preliminary data.</text>
</comment>
<dbReference type="OrthoDB" id="47785at2759"/>
<proteinExistence type="predicted"/>
<evidence type="ECO:0000313" key="2">
    <source>
        <dbReference type="Proteomes" id="UP000033710"/>
    </source>
</evidence>
<accession>A0A0F2MBA3</accession>
<name>A0A0F2MBA3_SPOSC</name>
<dbReference type="Gene3D" id="3.30.870.10">
    <property type="entry name" value="Endonuclease Chain A"/>
    <property type="match status" value="1"/>
</dbReference>
<dbReference type="EMBL" id="AXCR01000006">
    <property type="protein sequence ID" value="KJR86374.1"/>
    <property type="molecule type" value="Genomic_DNA"/>
</dbReference>
<dbReference type="Proteomes" id="UP000033710">
    <property type="component" value="Unassembled WGS sequence"/>
</dbReference>
<evidence type="ECO:0000313" key="1">
    <source>
        <dbReference type="EMBL" id="KJR86374.1"/>
    </source>
</evidence>
<dbReference type="GeneID" id="27665031"/>
<dbReference type="VEuPathDB" id="FungiDB:SPSK_02893"/>
<gene>
    <name evidence="1" type="ORF">SPSK_02893</name>
</gene>
<protein>
    <submittedName>
        <fullName evidence="1">Uncharacterized protein</fullName>
    </submittedName>
</protein>
<organism evidence="1 2">
    <name type="scientific">Sporothrix schenckii 1099-18</name>
    <dbReference type="NCBI Taxonomy" id="1397361"/>
    <lineage>
        <taxon>Eukaryota</taxon>
        <taxon>Fungi</taxon>
        <taxon>Dikarya</taxon>
        <taxon>Ascomycota</taxon>
        <taxon>Pezizomycotina</taxon>
        <taxon>Sordariomycetes</taxon>
        <taxon>Sordariomycetidae</taxon>
        <taxon>Ophiostomatales</taxon>
        <taxon>Ophiostomataceae</taxon>
        <taxon>Sporothrix</taxon>
    </lineage>
</organism>
<dbReference type="KEGG" id="ssck:SPSK_02893"/>
<dbReference type="RefSeq" id="XP_016589050.1">
    <property type="nucleotide sequence ID" value="XM_016729754.1"/>
</dbReference>
<reference evidence="1 2" key="1">
    <citation type="journal article" date="2014" name="BMC Genomics">
        <title>Comparative genomics of the major fungal agents of human and animal Sporotrichosis: Sporothrix schenckii and Sporothrix brasiliensis.</title>
        <authorList>
            <person name="Teixeira M.M."/>
            <person name="de Almeida L.G."/>
            <person name="Kubitschek-Barreira P."/>
            <person name="Alves F.L."/>
            <person name="Kioshima E.S."/>
            <person name="Abadio A.K."/>
            <person name="Fernandes L."/>
            <person name="Derengowski L.S."/>
            <person name="Ferreira K.S."/>
            <person name="Souza R.C."/>
            <person name="Ruiz J.C."/>
            <person name="de Andrade N.C."/>
            <person name="Paes H.C."/>
            <person name="Nicola A.M."/>
            <person name="Albuquerque P."/>
            <person name="Gerber A.L."/>
            <person name="Martins V.P."/>
            <person name="Peconick L.D."/>
            <person name="Neto A.V."/>
            <person name="Chaucanez C.B."/>
            <person name="Silva P.A."/>
            <person name="Cunha O.L."/>
            <person name="de Oliveira F.F."/>
            <person name="dos Santos T.C."/>
            <person name="Barros A.L."/>
            <person name="Soares M.A."/>
            <person name="de Oliveira L.M."/>
            <person name="Marini M.M."/>
            <person name="Villalobos-Duno H."/>
            <person name="Cunha M.M."/>
            <person name="de Hoog S."/>
            <person name="da Silveira J.F."/>
            <person name="Henrissat B."/>
            <person name="Nino-Vega G.A."/>
            <person name="Cisalpino P.S."/>
            <person name="Mora-Montes H.M."/>
            <person name="Almeida S.R."/>
            <person name="Stajich J.E."/>
            <person name="Lopes-Bezerra L.M."/>
            <person name="Vasconcelos A.T."/>
            <person name="Felipe M.S."/>
        </authorList>
    </citation>
    <scope>NUCLEOTIDE SEQUENCE [LARGE SCALE GENOMIC DNA]</scope>
    <source>
        <strain evidence="1 2">1099-18</strain>
    </source>
</reference>